<dbReference type="STRING" id="478744.SAMN05444359_101217"/>
<dbReference type="OrthoDB" id="5362408at2"/>
<evidence type="ECO:0000256" key="1">
    <source>
        <dbReference type="SAM" id="Coils"/>
    </source>
</evidence>
<sequence>MTLKVPYNFVPLNEKVVKPYWINHISHDIPFKDGKSGTLTLTLTAESPIFVRKGEAKDESNEQKTYGFERDANGNYFLPGSSTRGMIRSLVETLSFGRMIGRVSERRYAVRDLSNSRLYTNHFKPGGNDPVQCGWLKKEGSEYFIYGCGEPGRISHRSIEQHTGVPMEQYFTKGTEKYRDSEKEQKSALFKYDLFEKNGRKQFLDKEHYFVRAKSDLEKDTEKDKRKVYTFSDDNQHNPGKLVFTGQPDGRNNNRTPPTGKRLEFIFFETGLENKVLVNEETMNDFRFAYFDHRPTREQSEDYKKWNKILEEGGPIPVFYKFKEIRNGRPNGVKHFGLSYLYKLPYDNTVEDSIRHSQKETAENYDLADAIFGMAGTNKKNGESDFLKGRVQFSHAKVVTSPTVLKEEKVILGEPRASFYPTYMAQKVSATGNVGSYKTFMDKSPIAGRKRYPVLNGPTRKTRTKDEKGKDLSEKVFTKFLPLDKGTQFKCELHYHNLRKVELGALLSAITFHGTQQSRHQIGMGKPLGFGKVKIEVDGLSIAEQQELMLCYEAYMDMALGGEDNSWRNSAQVKEVIALTVPVIQDDIPTLKHRYPYNQLSDFKTVKNNNEGLPRHSTMRGGSFQPELDSVIGQKADDISEFKNEKEEFDQKKIISSTALKCDIKEKLKKHIKHRIQDLKKHADDIVRAAEQERSAGIEDRRKAEKEQKEAKAIAARNEAQKRNAERVLIEGPNYANLSAGPTRKYWQNLNKSILDFLEQTAPVYTPPINGPQLPEQLREELKEKIALVKARQKPKEWKKKFSEKESDVKKWLGESFEITL</sequence>
<feature type="region of interest" description="Disordered" evidence="2">
    <location>
        <begin position="239"/>
        <end position="258"/>
    </location>
</feature>
<dbReference type="EMBL" id="FOFB01000001">
    <property type="protein sequence ID" value="SEP60642.1"/>
    <property type="molecule type" value="Genomic_DNA"/>
</dbReference>
<proteinExistence type="predicted"/>
<accession>A0A1H8Z8C9</accession>
<protein>
    <submittedName>
        <fullName evidence="3">CRISPR-associated protein</fullName>
    </submittedName>
</protein>
<dbReference type="Proteomes" id="UP000199021">
    <property type="component" value="Unassembled WGS sequence"/>
</dbReference>
<evidence type="ECO:0000256" key="2">
    <source>
        <dbReference type="SAM" id="MobiDB-lite"/>
    </source>
</evidence>
<dbReference type="NCBIfam" id="TIGR03986">
    <property type="entry name" value="TIGR03986 family CRISPR-associated RAMP protein"/>
    <property type="match status" value="1"/>
</dbReference>
<dbReference type="AlphaFoldDB" id="A0A1H8Z8C9"/>
<keyword evidence="1" id="KW-0175">Coiled coil</keyword>
<feature type="coiled-coil region" evidence="1">
    <location>
        <begin position="687"/>
        <end position="726"/>
    </location>
</feature>
<name>A0A1H8Z8C9_9BACT</name>
<evidence type="ECO:0000313" key="4">
    <source>
        <dbReference type="Proteomes" id="UP000199021"/>
    </source>
</evidence>
<dbReference type="PANTHER" id="PTHR35579">
    <property type="entry name" value="CRISPR SYSTEM CMS ENDORIBONUCLEASE CSM3"/>
    <property type="match status" value="1"/>
</dbReference>
<reference evidence="4" key="1">
    <citation type="submission" date="2016-10" db="EMBL/GenBank/DDBJ databases">
        <authorList>
            <person name="Varghese N."/>
            <person name="Submissions S."/>
        </authorList>
    </citation>
    <scope>NUCLEOTIDE SEQUENCE [LARGE SCALE GENOMIC DNA]</scope>
    <source>
        <strain evidence="4">DSM 24740</strain>
    </source>
</reference>
<dbReference type="RefSeq" id="WP_090164952.1">
    <property type="nucleotide sequence ID" value="NZ_FOFB01000001.1"/>
</dbReference>
<keyword evidence="4" id="KW-1185">Reference proteome</keyword>
<dbReference type="InParanoid" id="A0A1H8Z8C9"/>
<dbReference type="PANTHER" id="PTHR35579:SF3">
    <property type="entry name" value="CRISPR SYSTEM CMS ENDORIBONUCLEASE CSM3"/>
    <property type="match status" value="1"/>
</dbReference>
<dbReference type="InterPro" id="IPR052216">
    <property type="entry name" value="CRISPR_Csm3_endoribonuclease"/>
</dbReference>
<evidence type="ECO:0000313" key="3">
    <source>
        <dbReference type="EMBL" id="SEP60642.1"/>
    </source>
</evidence>
<gene>
    <name evidence="3" type="ORF">SAMN05444359_101217</name>
</gene>
<organism evidence="3 4">
    <name type="scientific">Neolewinella agarilytica</name>
    <dbReference type="NCBI Taxonomy" id="478744"/>
    <lineage>
        <taxon>Bacteria</taxon>
        <taxon>Pseudomonadati</taxon>
        <taxon>Bacteroidota</taxon>
        <taxon>Saprospiria</taxon>
        <taxon>Saprospirales</taxon>
        <taxon>Lewinellaceae</taxon>
        <taxon>Neolewinella</taxon>
    </lineage>
</organism>
<dbReference type="InterPro" id="IPR023825">
    <property type="entry name" value="CRISPR-assoc_RAMP_BGP1436"/>
</dbReference>